<dbReference type="InterPro" id="IPR017451">
    <property type="entry name" value="F-box-assoc_interact_dom"/>
</dbReference>
<dbReference type="HOGENOM" id="CLU_027176_5_1_1"/>
<dbReference type="EMBL" id="CM001217">
    <property type="protein sequence ID" value="KEH41239.1"/>
    <property type="molecule type" value="Genomic_DNA"/>
</dbReference>
<reference evidence="2 4" key="2">
    <citation type="journal article" date="2014" name="BMC Genomics">
        <title>An improved genome release (version Mt4.0) for the model legume Medicago truncatula.</title>
        <authorList>
            <person name="Tang H."/>
            <person name="Krishnakumar V."/>
            <person name="Bidwell S."/>
            <person name="Rosen B."/>
            <person name="Chan A."/>
            <person name="Zhou S."/>
            <person name="Gentzbittel L."/>
            <person name="Childs K.L."/>
            <person name="Yandell M."/>
            <person name="Gundlach H."/>
            <person name="Mayer K.F."/>
            <person name="Schwartz D.C."/>
            <person name="Town C.D."/>
        </authorList>
    </citation>
    <scope>GENOME REANNOTATION</scope>
    <source>
        <strain evidence="2">A17</strain>
        <strain evidence="3 4">cv. Jemalong A17</strain>
    </source>
</reference>
<organism evidence="2 4">
    <name type="scientific">Medicago truncatula</name>
    <name type="common">Barrel medic</name>
    <name type="synonym">Medicago tribuloides</name>
    <dbReference type="NCBI Taxonomy" id="3880"/>
    <lineage>
        <taxon>Eukaryota</taxon>
        <taxon>Viridiplantae</taxon>
        <taxon>Streptophyta</taxon>
        <taxon>Embryophyta</taxon>
        <taxon>Tracheophyta</taxon>
        <taxon>Spermatophyta</taxon>
        <taxon>Magnoliopsida</taxon>
        <taxon>eudicotyledons</taxon>
        <taxon>Gunneridae</taxon>
        <taxon>Pentapetalae</taxon>
        <taxon>rosids</taxon>
        <taxon>fabids</taxon>
        <taxon>Fabales</taxon>
        <taxon>Fabaceae</taxon>
        <taxon>Papilionoideae</taxon>
        <taxon>50 kb inversion clade</taxon>
        <taxon>NPAAA clade</taxon>
        <taxon>Hologalegina</taxon>
        <taxon>IRL clade</taxon>
        <taxon>Trifolieae</taxon>
        <taxon>Medicago</taxon>
    </lineage>
</organism>
<dbReference type="NCBIfam" id="TIGR01640">
    <property type="entry name" value="F_box_assoc_1"/>
    <property type="match status" value="1"/>
</dbReference>
<dbReference type="PANTHER" id="PTHR31790:SF581">
    <property type="entry name" value="F-BOX PROTEIN INTERACTION DOMAIN PROTEIN"/>
    <property type="match status" value="1"/>
</dbReference>
<keyword evidence="4" id="KW-1185">Reference proteome</keyword>
<dbReference type="InterPro" id="IPR006527">
    <property type="entry name" value="F-box-assoc_dom_typ1"/>
</dbReference>
<dbReference type="EnsemblPlants" id="KEH41239">
    <property type="protein sequence ID" value="KEH41239"/>
    <property type="gene ID" value="MTR_1g047080"/>
</dbReference>
<name>A0A072VGR8_MEDTR</name>
<protein>
    <submittedName>
        <fullName evidence="2">F-box protein interaction domain protein</fullName>
    </submittedName>
</protein>
<reference evidence="2 4" key="1">
    <citation type="journal article" date="2011" name="Nature">
        <title>The Medicago genome provides insight into the evolution of rhizobial symbioses.</title>
        <authorList>
            <person name="Young N.D."/>
            <person name="Debelle F."/>
            <person name="Oldroyd G.E."/>
            <person name="Geurts R."/>
            <person name="Cannon S.B."/>
            <person name="Udvardi M.K."/>
            <person name="Benedito V.A."/>
            <person name="Mayer K.F."/>
            <person name="Gouzy J."/>
            <person name="Schoof H."/>
            <person name="Van de Peer Y."/>
            <person name="Proost S."/>
            <person name="Cook D.R."/>
            <person name="Meyers B.C."/>
            <person name="Spannagl M."/>
            <person name="Cheung F."/>
            <person name="De Mita S."/>
            <person name="Krishnakumar V."/>
            <person name="Gundlach H."/>
            <person name="Zhou S."/>
            <person name="Mudge J."/>
            <person name="Bharti A.K."/>
            <person name="Murray J.D."/>
            <person name="Naoumkina M.A."/>
            <person name="Rosen B."/>
            <person name="Silverstein K.A."/>
            <person name="Tang H."/>
            <person name="Rombauts S."/>
            <person name="Zhao P.X."/>
            <person name="Zhou P."/>
            <person name="Barbe V."/>
            <person name="Bardou P."/>
            <person name="Bechner M."/>
            <person name="Bellec A."/>
            <person name="Berger A."/>
            <person name="Berges H."/>
            <person name="Bidwell S."/>
            <person name="Bisseling T."/>
            <person name="Choisne N."/>
            <person name="Couloux A."/>
            <person name="Denny R."/>
            <person name="Deshpande S."/>
            <person name="Dai X."/>
            <person name="Doyle J.J."/>
            <person name="Dudez A.M."/>
            <person name="Farmer A.D."/>
            <person name="Fouteau S."/>
            <person name="Franken C."/>
            <person name="Gibelin C."/>
            <person name="Gish J."/>
            <person name="Goldstein S."/>
            <person name="Gonzalez A.J."/>
            <person name="Green P.J."/>
            <person name="Hallab A."/>
            <person name="Hartog M."/>
            <person name="Hua A."/>
            <person name="Humphray S.J."/>
            <person name="Jeong D.H."/>
            <person name="Jing Y."/>
            <person name="Jocker A."/>
            <person name="Kenton S.M."/>
            <person name="Kim D.J."/>
            <person name="Klee K."/>
            <person name="Lai H."/>
            <person name="Lang C."/>
            <person name="Lin S."/>
            <person name="Macmil S.L."/>
            <person name="Magdelenat G."/>
            <person name="Matthews L."/>
            <person name="McCorrison J."/>
            <person name="Monaghan E.L."/>
            <person name="Mun J.H."/>
            <person name="Najar F.Z."/>
            <person name="Nicholson C."/>
            <person name="Noirot C."/>
            <person name="O'Bleness M."/>
            <person name="Paule C.R."/>
            <person name="Poulain J."/>
            <person name="Prion F."/>
            <person name="Qin B."/>
            <person name="Qu C."/>
            <person name="Retzel E.F."/>
            <person name="Riddle C."/>
            <person name="Sallet E."/>
            <person name="Samain S."/>
            <person name="Samson N."/>
            <person name="Sanders I."/>
            <person name="Saurat O."/>
            <person name="Scarpelli C."/>
            <person name="Schiex T."/>
            <person name="Segurens B."/>
            <person name="Severin A.J."/>
            <person name="Sherrier D.J."/>
            <person name="Shi R."/>
            <person name="Sims S."/>
            <person name="Singer S.R."/>
            <person name="Sinharoy S."/>
            <person name="Sterck L."/>
            <person name="Viollet A."/>
            <person name="Wang B.B."/>
            <person name="Wang K."/>
            <person name="Wang M."/>
            <person name="Wang X."/>
            <person name="Warfsmann J."/>
            <person name="Weissenbach J."/>
            <person name="White D.D."/>
            <person name="White J.D."/>
            <person name="Wiley G.B."/>
            <person name="Wincker P."/>
            <person name="Xing Y."/>
            <person name="Yang L."/>
            <person name="Yao Z."/>
            <person name="Ying F."/>
            <person name="Zhai J."/>
            <person name="Zhou L."/>
            <person name="Zuber A."/>
            <person name="Denarie J."/>
            <person name="Dixon R.A."/>
            <person name="May G.D."/>
            <person name="Schwartz D.C."/>
            <person name="Rogers J."/>
            <person name="Quetier F."/>
            <person name="Town C.D."/>
            <person name="Roe B.A."/>
        </authorList>
    </citation>
    <scope>NUCLEOTIDE SEQUENCE [LARGE SCALE GENOMIC DNA]</scope>
    <source>
        <strain evidence="2">A17</strain>
        <strain evidence="3 4">cv. Jemalong A17</strain>
    </source>
</reference>
<dbReference type="Proteomes" id="UP000002051">
    <property type="component" value="Unassembled WGS sequence"/>
</dbReference>
<sequence length="290" mass="33727">MNMFRNNFISKLDGHDDDTRLVIKETIAFFQVKGERFEDRVRLDWPSLPFLRIFCSVSVNGTLCLCKDYGYYMTTVLWNPDTREFKFIPPPTQPLENIELNSPPLGFCYDHVTDDYKVIRSIHYRVHISGSWVYVPEKDDPFWETNVNDPYWELKEVDVQQYDPFCRSHVKLNGFSHWLSLGNVMMSFDFSKEIFFATDLPSDSSVILDWCQSCLVVLNGYAMSPIETVNKSHIFFRKGEEGCELVSFDISTQRIAEIGVKGNALETDVVIYNEYLLPFGGMSHYLEVFS</sequence>
<evidence type="ECO:0000313" key="3">
    <source>
        <dbReference type="EnsemblPlants" id="KEH41239"/>
    </source>
</evidence>
<evidence type="ECO:0000313" key="4">
    <source>
        <dbReference type="Proteomes" id="UP000002051"/>
    </source>
</evidence>
<accession>A0A072VGR8</accession>
<evidence type="ECO:0000313" key="2">
    <source>
        <dbReference type="EMBL" id="KEH41239.1"/>
    </source>
</evidence>
<proteinExistence type="predicted"/>
<dbReference type="PANTHER" id="PTHR31790">
    <property type="entry name" value="OS02G0783600 PROTEIN"/>
    <property type="match status" value="1"/>
</dbReference>
<reference evidence="3" key="3">
    <citation type="submission" date="2015-04" db="UniProtKB">
        <authorList>
            <consortium name="EnsemblPlants"/>
        </authorList>
    </citation>
    <scope>IDENTIFICATION</scope>
    <source>
        <strain evidence="3">cv. Jemalong A17</strain>
    </source>
</reference>
<dbReference type="AlphaFoldDB" id="A0A072VGR8"/>
<feature type="domain" description="F-box associated beta-propeller type 1" evidence="1">
    <location>
        <begin position="60"/>
        <end position="205"/>
    </location>
</feature>
<evidence type="ECO:0000259" key="1">
    <source>
        <dbReference type="Pfam" id="PF07734"/>
    </source>
</evidence>
<gene>
    <name evidence="2" type="ordered locus">MTR_1g047080</name>
</gene>
<dbReference type="InterPro" id="IPR052361">
    <property type="entry name" value="F-box_domain"/>
</dbReference>
<dbReference type="Pfam" id="PF07734">
    <property type="entry name" value="FBA_1"/>
    <property type="match status" value="1"/>
</dbReference>